<evidence type="ECO:0000313" key="6">
    <source>
        <dbReference type="EMBL" id="KAK9845989.1"/>
    </source>
</evidence>
<feature type="compositionally biased region" description="Polar residues" evidence="3">
    <location>
        <begin position="45"/>
        <end position="63"/>
    </location>
</feature>
<feature type="domain" description="Peptidase M16 C-terminal" evidence="5">
    <location>
        <begin position="206"/>
        <end position="388"/>
    </location>
</feature>
<dbReference type="GO" id="GO:0046872">
    <property type="term" value="F:metal ion binding"/>
    <property type="evidence" value="ECO:0007669"/>
    <property type="project" value="InterPro"/>
</dbReference>
<dbReference type="GO" id="GO:0005739">
    <property type="term" value="C:mitochondrion"/>
    <property type="evidence" value="ECO:0007669"/>
    <property type="project" value="TreeGrafter"/>
</dbReference>
<dbReference type="InterPro" id="IPR011765">
    <property type="entry name" value="Pept_M16_N"/>
</dbReference>
<evidence type="ECO:0000259" key="4">
    <source>
        <dbReference type="Pfam" id="PF00675"/>
    </source>
</evidence>
<evidence type="ECO:0000256" key="2">
    <source>
        <dbReference type="ARBA" id="ARBA00007261"/>
    </source>
</evidence>
<dbReference type="PANTHER" id="PTHR11851">
    <property type="entry name" value="METALLOPROTEASE"/>
    <property type="match status" value="1"/>
</dbReference>
<evidence type="ECO:0000256" key="1">
    <source>
        <dbReference type="ARBA" id="ARBA00002123"/>
    </source>
</evidence>
<evidence type="ECO:0000313" key="7">
    <source>
        <dbReference type="Proteomes" id="UP001445335"/>
    </source>
</evidence>
<dbReference type="Pfam" id="PF00675">
    <property type="entry name" value="Peptidase_M16"/>
    <property type="match status" value="1"/>
</dbReference>
<comment type="function">
    <text evidence="1">Substrate recognition and binding subunit of the essential mitochondrial processing protease (MPP), which cleaves the mitochondrial sequence off newly imported precursors proteins.</text>
</comment>
<organism evidence="6 7">
    <name type="scientific">Elliptochloris bilobata</name>
    <dbReference type="NCBI Taxonomy" id="381761"/>
    <lineage>
        <taxon>Eukaryota</taxon>
        <taxon>Viridiplantae</taxon>
        <taxon>Chlorophyta</taxon>
        <taxon>core chlorophytes</taxon>
        <taxon>Trebouxiophyceae</taxon>
        <taxon>Trebouxiophyceae incertae sedis</taxon>
        <taxon>Elliptochloris clade</taxon>
        <taxon>Elliptochloris</taxon>
    </lineage>
</organism>
<evidence type="ECO:0000256" key="3">
    <source>
        <dbReference type="SAM" id="MobiDB-lite"/>
    </source>
</evidence>
<sequence>MRGAGLLRGAAARGPAREGTPLTDPLPGVPEVPPSQWPDKPPETELTTYSNGAKAASENTPGPTVTLGMFVDTGSVYEFPDETGLSHLLEYMAFKTTKHRTHFRVVREVEAIGGNVLASASREQMVYNLDVVKPCVLQGLGVLTDTVLFPAFTNWEVAAAIEKMTADVKAAKENPQSVLLDGIHEVAYKGALARPLLCPESALPGLSADKLRAFHARNFTAPRIVLAAAGISHANLKQMADELIGGLPSAPATPVPVSTYVGGDFRQFSASGMTHIMLGFEFAGGWKDIKGSVAVTALQFLMGGGGSFSAGGPGKGMHSRLYTRVLNKHAWMHNCTAFNSLYNDTGIVGVFASAESTHAEEAVDVLTREMLAVAKDVPAGELERAKKAAISSVLMNLESRAVVAEDIGRQVLTYGHRKPVAEFVHELRSLTPKDITTVVGKMLKSPISVASIGDITDIPRIDALSSRFR</sequence>
<feature type="compositionally biased region" description="Pro residues" evidence="3">
    <location>
        <begin position="27"/>
        <end position="36"/>
    </location>
</feature>
<dbReference type="EMBL" id="JALJOU010000002">
    <property type="protein sequence ID" value="KAK9845989.1"/>
    <property type="molecule type" value="Genomic_DNA"/>
</dbReference>
<proteinExistence type="inferred from homology"/>
<accession>A0AAW1SHZ7</accession>
<comment type="similarity">
    <text evidence="2">Belongs to the peptidase M16 family.</text>
</comment>
<dbReference type="InterPro" id="IPR050361">
    <property type="entry name" value="MPP/UQCRC_Complex"/>
</dbReference>
<dbReference type="SUPFAM" id="SSF63411">
    <property type="entry name" value="LuxS/MPP-like metallohydrolase"/>
    <property type="match status" value="2"/>
</dbReference>
<protein>
    <recommendedName>
        <fullName evidence="8">Mitochondrial-processing peptidase subunit alpha</fullName>
    </recommendedName>
</protein>
<feature type="compositionally biased region" description="Low complexity" evidence="3">
    <location>
        <begin position="1"/>
        <end position="14"/>
    </location>
</feature>
<dbReference type="InterPro" id="IPR011249">
    <property type="entry name" value="Metalloenz_LuxS/M16"/>
</dbReference>
<dbReference type="Proteomes" id="UP001445335">
    <property type="component" value="Unassembled WGS sequence"/>
</dbReference>
<dbReference type="FunFam" id="3.30.830.10:FF:000008">
    <property type="entry name" value="Mitochondrial-processing peptidase subunit beta"/>
    <property type="match status" value="1"/>
</dbReference>
<name>A0AAW1SHZ7_9CHLO</name>
<gene>
    <name evidence="6" type="ORF">WJX81_007808</name>
</gene>
<dbReference type="PANTHER" id="PTHR11851:SF49">
    <property type="entry name" value="MITOCHONDRIAL-PROCESSING PEPTIDASE SUBUNIT ALPHA"/>
    <property type="match status" value="1"/>
</dbReference>
<comment type="caution">
    <text evidence="6">The sequence shown here is derived from an EMBL/GenBank/DDBJ whole genome shotgun (WGS) entry which is preliminary data.</text>
</comment>
<evidence type="ECO:0008006" key="8">
    <source>
        <dbReference type="Google" id="ProtNLM"/>
    </source>
</evidence>
<feature type="region of interest" description="Disordered" evidence="3">
    <location>
        <begin position="1"/>
        <end position="63"/>
    </location>
</feature>
<reference evidence="6 7" key="1">
    <citation type="journal article" date="2024" name="Nat. Commun.">
        <title>Phylogenomics reveals the evolutionary origins of lichenization in chlorophyte algae.</title>
        <authorList>
            <person name="Puginier C."/>
            <person name="Libourel C."/>
            <person name="Otte J."/>
            <person name="Skaloud P."/>
            <person name="Haon M."/>
            <person name="Grisel S."/>
            <person name="Petersen M."/>
            <person name="Berrin J.G."/>
            <person name="Delaux P.M."/>
            <person name="Dal Grande F."/>
            <person name="Keller J."/>
        </authorList>
    </citation>
    <scope>NUCLEOTIDE SEQUENCE [LARGE SCALE GENOMIC DNA]</scope>
    <source>
        <strain evidence="6 7">SAG 245.80</strain>
    </source>
</reference>
<dbReference type="InterPro" id="IPR007863">
    <property type="entry name" value="Peptidase_M16_C"/>
</dbReference>
<feature type="domain" description="Peptidase M16 N-terminal" evidence="4">
    <location>
        <begin position="55"/>
        <end position="200"/>
    </location>
</feature>
<dbReference type="AlphaFoldDB" id="A0AAW1SHZ7"/>
<evidence type="ECO:0000259" key="5">
    <source>
        <dbReference type="Pfam" id="PF05193"/>
    </source>
</evidence>
<dbReference type="Pfam" id="PF05193">
    <property type="entry name" value="Peptidase_M16_C"/>
    <property type="match status" value="1"/>
</dbReference>
<keyword evidence="7" id="KW-1185">Reference proteome</keyword>
<dbReference type="Gene3D" id="3.30.830.10">
    <property type="entry name" value="Metalloenzyme, LuxS/M16 peptidase-like"/>
    <property type="match status" value="2"/>
</dbReference>